<dbReference type="AlphaFoldDB" id="A0A8S9V658"/>
<feature type="region of interest" description="Disordered" evidence="1">
    <location>
        <begin position="343"/>
        <end position="394"/>
    </location>
</feature>
<feature type="compositionally biased region" description="Polar residues" evidence="1">
    <location>
        <begin position="372"/>
        <end position="381"/>
    </location>
</feature>
<sequence length="394" mass="42886">MMIPEYSPRGTSITYRNATAVPPMVYRLSLKPASPSSPSSPTASAATPTTPTATAIVYVQSRPTIPSSSSTGTLVATGSFRRARRRKSHSESALRLERMLAPAPLGRRARPYLAGEEADLVRTVTISGYSKNNHGTWMFKVDVGGPSDSNAYVVRRRFTDFKLLHEGLSELSELPELPPHGIVSVFQMFVSPDKLLTTRAERLQEMLLVIHAHPTLYKSKAFSSFIGKNPSSYDTGYVSLSGYEVPASQRPSPAGSFDTSFSVNFCPTSRRRRRREEKTARSAETADVLPTLDHRGDVASVGSLTIVVDPESYSCASSSARTPAVTRSFSTIKRAKPIRIKKSEARRVVPDAPKPKNALTETPAPPPPANPFVQSEQQAPQTFGGVIKEVGHFP</sequence>
<protein>
    <submittedName>
        <fullName evidence="3">PX domain-containing protein</fullName>
    </submittedName>
</protein>
<dbReference type="Proteomes" id="UP000704712">
    <property type="component" value="Unassembled WGS sequence"/>
</dbReference>
<feature type="compositionally biased region" description="Polar residues" evidence="1">
    <location>
        <begin position="64"/>
        <end position="76"/>
    </location>
</feature>
<feature type="domain" description="PX" evidence="2">
    <location>
        <begin position="115"/>
        <end position="233"/>
    </location>
</feature>
<feature type="region of interest" description="Disordered" evidence="1">
    <location>
        <begin position="64"/>
        <end position="93"/>
    </location>
</feature>
<evidence type="ECO:0000259" key="2">
    <source>
        <dbReference type="PROSITE" id="PS50195"/>
    </source>
</evidence>
<evidence type="ECO:0000256" key="1">
    <source>
        <dbReference type="SAM" id="MobiDB-lite"/>
    </source>
</evidence>
<dbReference type="PROSITE" id="PS50195">
    <property type="entry name" value="PX"/>
    <property type="match status" value="1"/>
</dbReference>
<dbReference type="Gene3D" id="3.30.1520.10">
    <property type="entry name" value="Phox-like domain"/>
    <property type="match status" value="1"/>
</dbReference>
<dbReference type="GO" id="GO:0035091">
    <property type="term" value="F:phosphatidylinositol binding"/>
    <property type="evidence" value="ECO:0007669"/>
    <property type="project" value="InterPro"/>
</dbReference>
<dbReference type="InterPro" id="IPR001683">
    <property type="entry name" value="PX_dom"/>
</dbReference>
<accession>A0A8S9V658</accession>
<dbReference type="SUPFAM" id="SSF64268">
    <property type="entry name" value="PX domain"/>
    <property type="match status" value="1"/>
</dbReference>
<name>A0A8S9V658_PHYIN</name>
<gene>
    <name evidence="3" type="ORF">GN958_ATG02463</name>
</gene>
<evidence type="ECO:0000313" key="3">
    <source>
        <dbReference type="EMBL" id="KAF4148331.1"/>
    </source>
</evidence>
<dbReference type="CDD" id="cd06093">
    <property type="entry name" value="PX_domain"/>
    <property type="match status" value="1"/>
</dbReference>
<dbReference type="EMBL" id="JAACNO010000292">
    <property type="protein sequence ID" value="KAF4148331.1"/>
    <property type="molecule type" value="Genomic_DNA"/>
</dbReference>
<organism evidence="3 4">
    <name type="scientific">Phytophthora infestans</name>
    <name type="common">Potato late blight agent</name>
    <name type="synonym">Botrytis infestans</name>
    <dbReference type="NCBI Taxonomy" id="4787"/>
    <lineage>
        <taxon>Eukaryota</taxon>
        <taxon>Sar</taxon>
        <taxon>Stramenopiles</taxon>
        <taxon>Oomycota</taxon>
        <taxon>Peronosporomycetes</taxon>
        <taxon>Peronosporales</taxon>
        <taxon>Peronosporaceae</taxon>
        <taxon>Phytophthora</taxon>
    </lineage>
</organism>
<proteinExistence type="predicted"/>
<dbReference type="Pfam" id="PF00787">
    <property type="entry name" value="PX"/>
    <property type="match status" value="1"/>
</dbReference>
<evidence type="ECO:0000313" key="4">
    <source>
        <dbReference type="Proteomes" id="UP000704712"/>
    </source>
</evidence>
<reference evidence="3" key="1">
    <citation type="submission" date="2020-03" db="EMBL/GenBank/DDBJ databases">
        <title>Hybrid Assembly of Korean Phytophthora infestans isolates.</title>
        <authorList>
            <person name="Prokchorchik M."/>
            <person name="Lee Y."/>
            <person name="Seo J."/>
            <person name="Cho J.-H."/>
            <person name="Park Y.-E."/>
            <person name="Jang D.-C."/>
            <person name="Im J.-S."/>
            <person name="Choi J.-G."/>
            <person name="Park H.-J."/>
            <person name="Lee G.-B."/>
            <person name="Lee Y.-G."/>
            <person name="Hong S.-Y."/>
            <person name="Cho K."/>
            <person name="Sohn K.H."/>
        </authorList>
    </citation>
    <scope>NUCLEOTIDE SEQUENCE</scope>
    <source>
        <strain evidence="3">KR_2_A2</strain>
    </source>
</reference>
<dbReference type="SMART" id="SM00312">
    <property type="entry name" value="PX"/>
    <property type="match status" value="1"/>
</dbReference>
<comment type="caution">
    <text evidence="3">The sequence shown here is derived from an EMBL/GenBank/DDBJ whole genome shotgun (WGS) entry which is preliminary data.</text>
</comment>
<dbReference type="InterPro" id="IPR036871">
    <property type="entry name" value="PX_dom_sf"/>
</dbReference>